<protein>
    <submittedName>
        <fullName evidence="1">Uncharacterized protein</fullName>
    </submittedName>
</protein>
<keyword evidence="2" id="KW-1185">Reference proteome</keyword>
<organism evidence="1 2">
    <name type="scientific">Runella defluvii</name>
    <dbReference type="NCBI Taxonomy" id="370973"/>
    <lineage>
        <taxon>Bacteria</taxon>
        <taxon>Pseudomonadati</taxon>
        <taxon>Bacteroidota</taxon>
        <taxon>Cytophagia</taxon>
        <taxon>Cytophagales</taxon>
        <taxon>Spirosomataceae</taxon>
        <taxon>Runella</taxon>
    </lineage>
</organism>
<gene>
    <name evidence="1" type="ORF">FHS57_006179</name>
</gene>
<dbReference type="Proteomes" id="UP000541352">
    <property type="component" value="Unassembled WGS sequence"/>
</dbReference>
<evidence type="ECO:0000313" key="1">
    <source>
        <dbReference type="EMBL" id="MBB3842148.1"/>
    </source>
</evidence>
<comment type="caution">
    <text evidence="1">The sequence shown here is derived from an EMBL/GenBank/DDBJ whole genome shotgun (WGS) entry which is preliminary data.</text>
</comment>
<name>A0A7W5ZR76_9BACT</name>
<sequence length="97" mass="11203">MSNFLEELKKYFEATPQDIIFDNWAKYDNEENNVGPTIEDFLTHCHLYQLQSSDPMKRPSHQFSLSTPSPKSSSGFFYVKSININGKGSIYPYQLSI</sequence>
<dbReference type="AlphaFoldDB" id="A0A7W5ZR76"/>
<proteinExistence type="predicted"/>
<evidence type="ECO:0000313" key="2">
    <source>
        <dbReference type="Proteomes" id="UP000541352"/>
    </source>
</evidence>
<reference evidence="1 2" key="1">
    <citation type="submission" date="2020-08" db="EMBL/GenBank/DDBJ databases">
        <title>Genomic Encyclopedia of Type Strains, Phase IV (KMG-IV): sequencing the most valuable type-strain genomes for metagenomic binning, comparative biology and taxonomic classification.</title>
        <authorList>
            <person name="Goeker M."/>
        </authorList>
    </citation>
    <scope>NUCLEOTIDE SEQUENCE [LARGE SCALE GENOMIC DNA]</scope>
    <source>
        <strain evidence="1 2">DSM 17976</strain>
    </source>
</reference>
<dbReference type="EMBL" id="JACIBY010000026">
    <property type="protein sequence ID" value="MBB3842148.1"/>
    <property type="molecule type" value="Genomic_DNA"/>
</dbReference>
<dbReference type="RefSeq" id="WP_183980327.1">
    <property type="nucleotide sequence ID" value="NZ_JACIBY010000026.1"/>
</dbReference>
<accession>A0A7W5ZR76</accession>